<reference evidence="3 4" key="2">
    <citation type="journal article" date="2012" name="PLoS Pathog.">
        <title>Diverse lifestyles and strategies of plant pathogenesis encoded in the genomes of eighteen Dothideomycetes fungi.</title>
        <authorList>
            <person name="Ohm R.A."/>
            <person name="Feau N."/>
            <person name="Henrissat B."/>
            <person name="Schoch C.L."/>
            <person name="Horwitz B.A."/>
            <person name="Barry K.W."/>
            <person name="Condon B.J."/>
            <person name="Copeland A.C."/>
            <person name="Dhillon B."/>
            <person name="Glaser F."/>
            <person name="Hesse C.N."/>
            <person name="Kosti I."/>
            <person name="LaButti K."/>
            <person name="Lindquist E.A."/>
            <person name="Lucas S."/>
            <person name="Salamov A.A."/>
            <person name="Bradshaw R.E."/>
            <person name="Ciuffetti L."/>
            <person name="Hamelin R.C."/>
            <person name="Kema G.H.J."/>
            <person name="Lawrence C."/>
            <person name="Scott J.A."/>
            <person name="Spatafora J.W."/>
            <person name="Turgeon B.G."/>
            <person name="de Wit P.J.G.M."/>
            <person name="Zhong S."/>
            <person name="Goodwin S.B."/>
            <person name="Grigoriev I.V."/>
        </authorList>
    </citation>
    <scope>NUCLEOTIDE SEQUENCE [LARGE SCALE GENOMIC DNA]</scope>
    <source>
        <strain evidence="4">NZE10 / CBS 128990</strain>
    </source>
</reference>
<evidence type="ECO:0000313" key="3">
    <source>
        <dbReference type="EMBL" id="EME46534.1"/>
    </source>
</evidence>
<organism evidence="3 4">
    <name type="scientific">Dothistroma septosporum (strain NZE10 / CBS 128990)</name>
    <name type="common">Red band needle blight fungus</name>
    <name type="synonym">Mycosphaerella pini</name>
    <dbReference type="NCBI Taxonomy" id="675120"/>
    <lineage>
        <taxon>Eukaryota</taxon>
        <taxon>Fungi</taxon>
        <taxon>Dikarya</taxon>
        <taxon>Ascomycota</taxon>
        <taxon>Pezizomycotina</taxon>
        <taxon>Dothideomycetes</taxon>
        <taxon>Dothideomycetidae</taxon>
        <taxon>Mycosphaerellales</taxon>
        <taxon>Mycosphaerellaceae</taxon>
        <taxon>Dothistroma</taxon>
    </lineage>
</organism>
<reference evidence="4" key="1">
    <citation type="journal article" date="2012" name="PLoS Genet.">
        <title>The genomes of the fungal plant pathogens Cladosporium fulvum and Dothistroma septosporum reveal adaptation to different hosts and lifestyles but also signatures of common ancestry.</title>
        <authorList>
            <person name="de Wit P.J.G.M."/>
            <person name="van der Burgt A."/>
            <person name="Oekmen B."/>
            <person name="Stergiopoulos I."/>
            <person name="Abd-Elsalam K.A."/>
            <person name="Aerts A.L."/>
            <person name="Bahkali A.H."/>
            <person name="Beenen H.G."/>
            <person name="Chettri P."/>
            <person name="Cox M.P."/>
            <person name="Datema E."/>
            <person name="de Vries R.P."/>
            <person name="Dhillon B."/>
            <person name="Ganley A.R."/>
            <person name="Griffiths S.A."/>
            <person name="Guo Y."/>
            <person name="Hamelin R.C."/>
            <person name="Henrissat B."/>
            <person name="Kabir M.S."/>
            <person name="Jashni M.K."/>
            <person name="Kema G."/>
            <person name="Klaubauf S."/>
            <person name="Lapidus A."/>
            <person name="Levasseur A."/>
            <person name="Lindquist E."/>
            <person name="Mehrabi R."/>
            <person name="Ohm R.A."/>
            <person name="Owen T.J."/>
            <person name="Salamov A."/>
            <person name="Schwelm A."/>
            <person name="Schijlen E."/>
            <person name="Sun H."/>
            <person name="van den Burg H.A."/>
            <person name="van Ham R.C.H.J."/>
            <person name="Zhang S."/>
            <person name="Goodwin S.B."/>
            <person name="Grigoriev I.V."/>
            <person name="Collemare J."/>
            <person name="Bradshaw R.E."/>
        </authorList>
    </citation>
    <scope>NUCLEOTIDE SEQUENCE [LARGE SCALE GENOMIC DNA]</scope>
    <source>
        <strain evidence="4">NZE10 / CBS 128990</strain>
    </source>
</reference>
<feature type="signal peptide" evidence="2">
    <location>
        <begin position="1"/>
        <end position="16"/>
    </location>
</feature>
<feature type="compositionally biased region" description="Basic and acidic residues" evidence="1">
    <location>
        <begin position="41"/>
        <end position="55"/>
    </location>
</feature>
<evidence type="ECO:0000313" key="4">
    <source>
        <dbReference type="Proteomes" id="UP000016933"/>
    </source>
</evidence>
<dbReference type="AlphaFoldDB" id="N1PVV0"/>
<feature type="region of interest" description="Disordered" evidence="1">
    <location>
        <begin position="41"/>
        <end position="62"/>
    </location>
</feature>
<evidence type="ECO:0000256" key="1">
    <source>
        <dbReference type="SAM" id="MobiDB-lite"/>
    </source>
</evidence>
<proteinExistence type="predicted"/>
<dbReference type="HOGENOM" id="CLU_2003860_0_0_1"/>
<name>N1PVV0_DOTSN</name>
<dbReference type="EMBL" id="KB446537">
    <property type="protein sequence ID" value="EME46534.1"/>
    <property type="molecule type" value="Genomic_DNA"/>
</dbReference>
<keyword evidence="4" id="KW-1185">Reference proteome</keyword>
<keyword evidence="2" id="KW-0732">Signal</keyword>
<sequence>MLLVVVACWNITPSFAFVSGITLVQQNVAHVPYESVTARSRIAEEEEPHHSKESRSVSSCGVHLDNDEYGYESGDSALDKYAPTQLDVLEMVPDSAIESYIDDDWEENGGDHSSSFLFHAGCNS</sequence>
<evidence type="ECO:0000256" key="2">
    <source>
        <dbReference type="SAM" id="SignalP"/>
    </source>
</evidence>
<gene>
    <name evidence="3" type="ORF">DOTSEDRAFT_33128</name>
</gene>
<protein>
    <submittedName>
        <fullName evidence="3">Uncharacterized protein</fullName>
    </submittedName>
</protein>
<dbReference type="Proteomes" id="UP000016933">
    <property type="component" value="Unassembled WGS sequence"/>
</dbReference>
<accession>N1PVV0</accession>
<feature type="chain" id="PRO_5004109636" evidence="2">
    <location>
        <begin position="17"/>
        <end position="124"/>
    </location>
</feature>